<dbReference type="OrthoDB" id="1121502at2"/>
<protein>
    <recommendedName>
        <fullName evidence="2">Putative beta-lactamase-inhibitor-like PepSY-like domain-containing protein</fullName>
    </recommendedName>
</protein>
<dbReference type="Proteomes" id="UP000321935">
    <property type="component" value="Unassembled WGS sequence"/>
</dbReference>
<feature type="domain" description="Putative beta-lactamase-inhibitor-like PepSY-like" evidence="2">
    <location>
        <begin position="65"/>
        <end position="142"/>
    </location>
</feature>
<sequence>MNKYLTILSIGVLLSTGACAQEQSDEEVPDAVKTAFSQKFPTAKKVSWDMESATEWEAEFKLEGNEYSANFLADGTWQETEYEIKKADIPEAIKQTLAQDFAGFKIEEAEISEKADGSVYELAVEKGEEEWELVFDINGKLIEKKAIEEEGDED</sequence>
<evidence type="ECO:0000259" key="2">
    <source>
        <dbReference type="Pfam" id="PF11396"/>
    </source>
</evidence>
<dbReference type="RefSeq" id="WP_146915665.1">
    <property type="nucleotide sequence ID" value="NZ_VORW01000002.1"/>
</dbReference>
<dbReference type="EMBL" id="VORW01000002">
    <property type="protein sequence ID" value="TXE13502.1"/>
    <property type="molecule type" value="Genomic_DNA"/>
</dbReference>
<evidence type="ECO:0000256" key="1">
    <source>
        <dbReference type="SAM" id="SignalP"/>
    </source>
</evidence>
<keyword evidence="1" id="KW-0732">Signal</keyword>
<feature type="chain" id="PRO_5022707068" description="Putative beta-lactamase-inhibitor-like PepSY-like domain-containing protein" evidence="1">
    <location>
        <begin position="21"/>
        <end position="154"/>
    </location>
</feature>
<reference evidence="3 4" key="1">
    <citation type="submission" date="2019-08" db="EMBL/GenBank/DDBJ databases">
        <title>Genomes sequence of Algoriphagus aquimarinus ACAM450.</title>
        <authorList>
            <person name="Bowman J.P."/>
        </authorList>
    </citation>
    <scope>NUCLEOTIDE SEQUENCE [LARGE SCALE GENOMIC DNA]</scope>
    <source>
        <strain evidence="3 4">ACAM 450</strain>
    </source>
</reference>
<dbReference type="AlphaFoldDB" id="A0A5C7B6J3"/>
<proteinExistence type="predicted"/>
<dbReference type="InterPro" id="IPR021533">
    <property type="entry name" value="PepSY-like"/>
</dbReference>
<evidence type="ECO:0000313" key="3">
    <source>
        <dbReference type="EMBL" id="TXE13502.1"/>
    </source>
</evidence>
<feature type="signal peptide" evidence="1">
    <location>
        <begin position="1"/>
        <end position="20"/>
    </location>
</feature>
<dbReference type="PROSITE" id="PS51257">
    <property type="entry name" value="PROKAR_LIPOPROTEIN"/>
    <property type="match status" value="1"/>
</dbReference>
<comment type="caution">
    <text evidence="3">The sequence shown here is derived from an EMBL/GenBank/DDBJ whole genome shotgun (WGS) entry which is preliminary data.</text>
</comment>
<dbReference type="Pfam" id="PF11396">
    <property type="entry name" value="PepSY_like"/>
    <property type="match status" value="1"/>
</dbReference>
<name>A0A5C7B6J3_9BACT</name>
<accession>A0A5C7B6J3</accession>
<evidence type="ECO:0000313" key="4">
    <source>
        <dbReference type="Proteomes" id="UP000321935"/>
    </source>
</evidence>
<organism evidence="3 4">
    <name type="scientific">Algoriphagus aquimarinus</name>
    <dbReference type="NCBI Taxonomy" id="237018"/>
    <lineage>
        <taxon>Bacteria</taxon>
        <taxon>Pseudomonadati</taxon>
        <taxon>Bacteroidota</taxon>
        <taxon>Cytophagia</taxon>
        <taxon>Cytophagales</taxon>
        <taxon>Cyclobacteriaceae</taxon>
        <taxon>Algoriphagus</taxon>
    </lineage>
</organism>
<dbReference type="SUPFAM" id="SSF160574">
    <property type="entry name" value="BT0923-like"/>
    <property type="match status" value="1"/>
</dbReference>
<dbReference type="Gene3D" id="3.10.450.360">
    <property type="match status" value="1"/>
</dbReference>
<gene>
    <name evidence="3" type="ORF">ESV85_05875</name>
</gene>